<reference evidence="1" key="1">
    <citation type="submission" date="2021-09" db="EMBL/GenBank/DDBJ databases">
        <title>The genome of Mauremys mutica provides insights into the evolution of semi-aquatic lifestyle.</title>
        <authorList>
            <person name="Gong S."/>
            <person name="Gao Y."/>
        </authorList>
    </citation>
    <scope>NUCLEOTIDE SEQUENCE</scope>
    <source>
        <strain evidence="1">MM-2020</strain>
        <tissue evidence="1">Muscle</tissue>
    </source>
</reference>
<organism evidence="1 2">
    <name type="scientific">Mauremys mutica</name>
    <name type="common">yellowpond turtle</name>
    <dbReference type="NCBI Taxonomy" id="74926"/>
    <lineage>
        <taxon>Eukaryota</taxon>
        <taxon>Metazoa</taxon>
        <taxon>Chordata</taxon>
        <taxon>Craniata</taxon>
        <taxon>Vertebrata</taxon>
        <taxon>Euteleostomi</taxon>
        <taxon>Archelosauria</taxon>
        <taxon>Testudinata</taxon>
        <taxon>Testudines</taxon>
        <taxon>Cryptodira</taxon>
        <taxon>Durocryptodira</taxon>
        <taxon>Testudinoidea</taxon>
        <taxon>Geoemydidae</taxon>
        <taxon>Geoemydinae</taxon>
        <taxon>Mauremys</taxon>
    </lineage>
</organism>
<comment type="caution">
    <text evidence="1">The sequence shown here is derived from an EMBL/GenBank/DDBJ whole genome shotgun (WGS) entry which is preliminary data.</text>
</comment>
<evidence type="ECO:0000313" key="2">
    <source>
        <dbReference type="Proteomes" id="UP000827986"/>
    </source>
</evidence>
<dbReference type="EMBL" id="JAHDVG010000487">
    <property type="protein sequence ID" value="KAH1166672.1"/>
    <property type="molecule type" value="Genomic_DNA"/>
</dbReference>
<gene>
    <name evidence="1" type="ORF">KIL84_015844</name>
</gene>
<name>A0A9D3WRB6_9SAUR</name>
<dbReference type="Proteomes" id="UP000827986">
    <property type="component" value="Unassembled WGS sequence"/>
</dbReference>
<protein>
    <submittedName>
        <fullName evidence="1">Uncharacterized protein</fullName>
    </submittedName>
</protein>
<keyword evidence="2" id="KW-1185">Reference proteome</keyword>
<sequence length="124" mass="13811">MVALCAVSAAAALRPSESSPFTPMECLSQIRRRKKAQDDMFQEILQAIAASGNEHRAWRITLADNMDKVARCCLGSLMDVGGIRCGHNSIDLHGLFPCLLVHEDTDWLLILLSSITRKYYGYLK</sequence>
<evidence type="ECO:0000313" key="1">
    <source>
        <dbReference type="EMBL" id="KAH1166672.1"/>
    </source>
</evidence>
<dbReference type="AlphaFoldDB" id="A0A9D3WRB6"/>
<proteinExistence type="predicted"/>
<accession>A0A9D3WRB6</accession>